<feature type="DNA-binding region" description="H-T-H motif" evidence="4">
    <location>
        <begin position="42"/>
        <end position="61"/>
    </location>
</feature>
<keyword evidence="7" id="KW-1185">Reference proteome</keyword>
<dbReference type="InterPro" id="IPR011075">
    <property type="entry name" value="TetR_C"/>
</dbReference>
<evidence type="ECO:0000313" key="7">
    <source>
        <dbReference type="Proteomes" id="UP000237846"/>
    </source>
</evidence>
<dbReference type="OrthoDB" id="326421at2"/>
<dbReference type="Gene3D" id="1.10.357.10">
    <property type="entry name" value="Tetracycline Repressor, domain 2"/>
    <property type="match status" value="1"/>
</dbReference>
<dbReference type="AlphaFoldDB" id="A0A2T0PXY6"/>
<protein>
    <submittedName>
        <fullName evidence="6">TetR family transcriptional regulator</fullName>
    </submittedName>
</protein>
<dbReference type="EMBL" id="PVZC01000008">
    <property type="protein sequence ID" value="PRX96318.1"/>
    <property type="molecule type" value="Genomic_DNA"/>
</dbReference>
<dbReference type="Proteomes" id="UP000237846">
    <property type="component" value="Unassembled WGS sequence"/>
</dbReference>
<dbReference type="InterPro" id="IPR036271">
    <property type="entry name" value="Tet_transcr_reg_TetR-rel_C_sf"/>
</dbReference>
<dbReference type="RefSeq" id="WP_106251167.1">
    <property type="nucleotide sequence ID" value="NZ_PVZC01000008.1"/>
</dbReference>
<evidence type="ECO:0000256" key="3">
    <source>
        <dbReference type="ARBA" id="ARBA00023163"/>
    </source>
</evidence>
<dbReference type="SUPFAM" id="SSF48498">
    <property type="entry name" value="Tetracyclin repressor-like, C-terminal domain"/>
    <property type="match status" value="1"/>
</dbReference>
<dbReference type="InterPro" id="IPR001647">
    <property type="entry name" value="HTH_TetR"/>
</dbReference>
<proteinExistence type="predicted"/>
<comment type="caution">
    <text evidence="6">The sequence shown here is derived from an EMBL/GenBank/DDBJ whole genome shotgun (WGS) entry which is preliminary data.</text>
</comment>
<keyword evidence="1" id="KW-0805">Transcription regulation</keyword>
<evidence type="ECO:0000256" key="2">
    <source>
        <dbReference type="ARBA" id="ARBA00023125"/>
    </source>
</evidence>
<organism evidence="6 7">
    <name type="scientific">Allonocardiopsis opalescens</name>
    <dbReference type="NCBI Taxonomy" id="1144618"/>
    <lineage>
        <taxon>Bacteria</taxon>
        <taxon>Bacillati</taxon>
        <taxon>Actinomycetota</taxon>
        <taxon>Actinomycetes</taxon>
        <taxon>Streptosporangiales</taxon>
        <taxon>Allonocardiopsis</taxon>
    </lineage>
</organism>
<dbReference type="SUPFAM" id="SSF46689">
    <property type="entry name" value="Homeodomain-like"/>
    <property type="match status" value="1"/>
</dbReference>
<keyword evidence="3" id="KW-0804">Transcription</keyword>
<evidence type="ECO:0000259" key="5">
    <source>
        <dbReference type="PROSITE" id="PS50977"/>
    </source>
</evidence>
<reference evidence="6 7" key="1">
    <citation type="submission" date="2018-03" db="EMBL/GenBank/DDBJ databases">
        <title>Genomic Encyclopedia of Archaeal and Bacterial Type Strains, Phase II (KMG-II): from individual species to whole genera.</title>
        <authorList>
            <person name="Goeker M."/>
        </authorList>
    </citation>
    <scope>NUCLEOTIDE SEQUENCE [LARGE SCALE GENOMIC DNA]</scope>
    <source>
        <strain evidence="6 7">DSM 45601</strain>
    </source>
</reference>
<evidence type="ECO:0000256" key="1">
    <source>
        <dbReference type="ARBA" id="ARBA00023015"/>
    </source>
</evidence>
<dbReference type="PANTHER" id="PTHR47506">
    <property type="entry name" value="TRANSCRIPTIONAL REGULATORY PROTEIN"/>
    <property type="match status" value="1"/>
</dbReference>
<dbReference type="Pfam" id="PF16925">
    <property type="entry name" value="TetR_C_13"/>
    <property type="match status" value="1"/>
</dbReference>
<dbReference type="Gene3D" id="1.10.10.60">
    <property type="entry name" value="Homeodomain-like"/>
    <property type="match status" value="1"/>
</dbReference>
<dbReference type="Pfam" id="PF00440">
    <property type="entry name" value="TetR_N"/>
    <property type="match status" value="1"/>
</dbReference>
<keyword evidence="2 4" id="KW-0238">DNA-binding</keyword>
<dbReference type="InterPro" id="IPR009057">
    <property type="entry name" value="Homeodomain-like_sf"/>
</dbReference>
<name>A0A2T0PXY6_9ACTN</name>
<evidence type="ECO:0000313" key="6">
    <source>
        <dbReference type="EMBL" id="PRX96318.1"/>
    </source>
</evidence>
<gene>
    <name evidence="6" type="ORF">CLV72_108325</name>
</gene>
<accession>A0A2T0PXY6</accession>
<dbReference type="GO" id="GO:0003677">
    <property type="term" value="F:DNA binding"/>
    <property type="evidence" value="ECO:0007669"/>
    <property type="project" value="UniProtKB-UniRule"/>
</dbReference>
<dbReference type="PANTHER" id="PTHR47506:SF6">
    <property type="entry name" value="HTH-TYPE TRANSCRIPTIONAL REPRESSOR NEMR"/>
    <property type="match status" value="1"/>
</dbReference>
<sequence>MTEEPTTAHRPDGRRLRGERTRAAALDAVVALASVDGLSGVSLARLADELGVSKSGLFAHWRDKEQLQLDAVERARRMWIDEVCRPALAEPRGVRRLWAAHQARMDFYLAERLPGGCFFAAVLAEFGDRPGPVRDRITEAIAAWLAFLARLAAEAVAEGQLRPGTDVEQLAFEIDALGLAAVTNSRVMDRSVLTVRCRRAVLDRLRAHCTDPSLLQEEPA</sequence>
<evidence type="ECO:0000256" key="4">
    <source>
        <dbReference type="PROSITE-ProRule" id="PRU00335"/>
    </source>
</evidence>
<dbReference type="PROSITE" id="PS50977">
    <property type="entry name" value="HTH_TETR_2"/>
    <property type="match status" value="1"/>
</dbReference>
<feature type="domain" description="HTH tetR-type" evidence="5">
    <location>
        <begin position="19"/>
        <end position="79"/>
    </location>
</feature>